<name>A0A495W1L3_9PSEU</name>
<comment type="caution">
    <text evidence="15">The sequence shown here is derived from an EMBL/GenBank/DDBJ whole genome shotgun (WGS) entry which is preliminary data.</text>
</comment>
<dbReference type="EMBL" id="RBXO01000001">
    <property type="protein sequence ID" value="RKT54613.1"/>
    <property type="molecule type" value="Genomic_DNA"/>
</dbReference>
<keyword evidence="6" id="KW-0805">Transcription regulation</keyword>
<organism evidence="15 16">
    <name type="scientific">Saccharothrix australiensis</name>
    <dbReference type="NCBI Taxonomy" id="2072"/>
    <lineage>
        <taxon>Bacteria</taxon>
        <taxon>Bacillati</taxon>
        <taxon>Actinomycetota</taxon>
        <taxon>Actinomycetes</taxon>
        <taxon>Pseudonocardiales</taxon>
        <taxon>Pseudonocardiaceae</taxon>
        <taxon>Saccharothrix</taxon>
    </lineage>
</organism>
<dbReference type="AlphaFoldDB" id="A0A495W1L3"/>
<evidence type="ECO:0000256" key="11">
    <source>
        <dbReference type="SAM" id="MobiDB-lite"/>
    </source>
</evidence>
<sequence>MTDDTTRAEAHTLIGAYVLDAVTDAERLVFEEHLAACSGCARETAELRETTALLADPTAAEPPAGLRDRVLAEAARTPQPPPIARTPQPPPIAGAPPRRRAWSRRAGSLAAAAAVAVAVTLGVQGVVGDRQFERELQALRQVEADRGRLVELLAAPDAALARGEVAGGGTGTAVASAAKGQVLFLAHGLARLPEDRAYQLWLIDDAGPRSAGLLPPSGGQPGPLLAGGFTGGEAVGLTVEPRGGSDRPTTPPVVVLRVA</sequence>
<feature type="region of interest" description="Disordered" evidence="11">
    <location>
        <begin position="76"/>
        <end position="100"/>
    </location>
</feature>
<gene>
    <name evidence="15" type="ORF">C8E97_3259</name>
</gene>
<feature type="domain" description="Putative zinc-finger" evidence="14">
    <location>
        <begin position="9"/>
        <end position="41"/>
    </location>
</feature>
<dbReference type="InterPro" id="IPR027383">
    <property type="entry name" value="Znf_put"/>
</dbReference>
<protein>
    <recommendedName>
        <fullName evidence="10">Regulator of SigK</fullName>
    </recommendedName>
    <alternativeName>
        <fullName evidence="9">Sigma-K anti-sigma factor RskA</fullName>
    </alternativeName>
</protein>
<dbReference type="InterPro" id="IPR041916">
    <property type="entry name" value="Anti_sigma_zinc_sf"/>
</dbReference>
<keyword evidence="8" id="KW-0804">Transcription</keyword>
<keyword evidence="4 12" id="KW-0812">Transmembrane</keyword>
<evidence type="ECO:0000256" key="2">
    <source>
        <dbReference type="ARBA" id="ARBA00004236"/>
    </source>
</evidence>
<keyword evidence="16" id="KW-1185">Reference proteome</keyword>
<reference evidence="15 16" key="1">
    <citation type="submission" date="2018-10" db="EMBL/GenBank/DDBJ databases">
        <title>Sequencing the genomes of 1000 actinobacteria strains.</title>
        <authorList>
            <person name="Klenk H.-P."/>
        </authorList>
    </citation>
    <scope>NUCLEOTIDE SEQUENCE [LARGE SCALE GENOMIC DNA]</scope>
    <source>
        <strain evidence="15 16">DSM 43800</strain>
    </source>
</reference>
<dbReference type="GO" id="GO:0005886">
    <property type="term" value="C:plasma membrane"/>
    <property type="evidence" value="ECO:0007669"/>
    <property type="project" value="UniProtKB-SubCell"/>
</dbReference>
<feature type="transmembrane region" description="Helical" evidence="12">
    <location>
        <begin position="106"/>
        <end position="127"/>
    </location>
</feature>
<accession>A0A495W1L3</accession>
<proteinExistence type="predicted"/>
<keyword evidence="7 12" id="KW-0472">Membrane</keyword>
<evidence type="ECO:0000313" key="15">
    <source>
        <dbReference type="EMBL" id="RKT54613.1"/>
    </source>
</evidence>
<dbReference type="Proteomes" id="UP000282084">
    <property type="component" value="Unassembled WGS sequence"/>
</dbReference>
<dbReference type="Pfam" id="PF10099">
    <property type="entry name" value="RskA_C"/>
    <property type="match status" value="1"/>
</dbReference>
<dbReference type="PANTHER" id="PTHR37461:SF1">
    <property type="entry name" value="ANTI-SIGMA-K FACTOR RSKA"/>
    <property type="match status" value="1"/>
</dbReference>
<keyword evidence="5 12" id="KW-1133">Transmembrane helix</keyword>
<feature type="compositionally biased region" description="Pro residues" evidence="11">
    <location>
        <begin position="78"/>
        <end position="94"/>
    </location>
</feature>
<evidence type="ECO:0000256" key="1">
    <source>
        <dbReference type="ARBA" id="ARBA00004167"/>
    </source>
</evidence>
<evidence type="ECO:0000256" key="9">
    <source>
        <dbReference type="ARBA" id="ARBA00029829"/>
    </source>
</evidence>
<evidence type="ECO:0000313" key="16">
    <source>
        <dbReference type="Proteomes" id="UP000282084"/>
    </source>
</evidence>
<dbReference type="Gene3D" id="1.10.10.1320">
    <property type="entry name" value="Anti-sigma factor, zinc-finger domain"/>
    <property type="match status" value="1"/>
</dbReference>
<feature type="domain" description="Anti-sigma K factor RskA C-terminal" evidence="13">
    <location>
        <begin position="110"/>
        <end position="253"/>
    </location>
</feature>
<keyword evidence="3" id="KW-1003">Cell membrane</keyword>
<evidence type="ECO:0000256" key="8">
    <source>
        <dbReference type="ARBA" id="ARBA00023163"/>
    </source>
</evidence>
<evidence type="ECO:0000259" key="14">
    <source>
        <dbReference type="Pfam" id="PF13490"/>
    </source>
</evidence>
<evidence type="ECO:0000256" key="12">
    <source>
        <dbReference type="SAM" id="Phobius"/>
    </source>
</evidence>
<evidence type="ECO:0000256" key="6">
    <source>
        <dbReference type="ARBA" id="ARBA00023015"/>
    </source>
</evidence>
<dbReference type="InterPro" id="IPR051474">
    <property type="entry name" value="Anti-sigma-K/W_factor"/>
</dbReference>
<dbReference type="PANTHER" id="PTHR37461">
    <property type="entry name" value="ANTI-SIGMA-K FACTOR RSKA"/>
    <property type="match status" value="1"/>
</dbReference>
<evidence type="ECO:0000256" key="7">
    <source>
        <dbReference type="ARBA" id="ARBA00023136"/>
    </source>
</evidence>
<evidence type="ECO:0000256" key="3">
    <source>
        <dbReference type="ARBA" id="ARBA00022475"/>
    </source>
</evidence>
<dbReference type="GO" id="GO:0006417">
    <property type="term" value="P:regulation of translation"/>
    <property type="evidence" value="ECO:0007669"/>
    <property type="project" value="TreeGrafter"/>
</dbReference>
<dbReference type="InterPro" id="IPR018764">
    <property type="entry name" value="RskA_C"/>
</dbReference>
<comment type="subcellular location">
    <subcellularLocation>
        <location evidence="2">Cell membrane</location>
    </subcellularLocation>
    <subcellularLocation>
        <location evidence="1">Membrane</location>
        <topology evidence="1">Single-pass membrane protein</topology>
    </subcellularLocation>
</comment>
<evidence type="ECO:0000259" key="13">
    <source>
        <dbReference type="Pfam" id="PF10099"/>
    </source>
</evidence>
<evidence type="ECO:0000256" key="4">
    <source>
        <dbReference type="ARBA" id="ARBA00022692"/>
    </source>
</evidence>
<evidence type="ECO:0000256" key="5">
    <source>
        <dbReference type="ARBA" id="ARBA00022989"/>
    </source>
</evidence>
<dbReference type="GO" id="GO:0016989">
    <property type="term" value="F:sigma factor antagonist activity"/>
    <property type="evidence" value="ECO:0007669"/>
    <property type="project" value="TreeGrafter"/>
</dbReference>
<evidence type="ECO:0000256" key="10">
    <source>
        <dbReference type="ARBA" id="ARBA00030803"/>
    </source>
</evidence>
<dbReference type="RefSeq" id="WP_170211878.1">
    <property type="nucleotide sequence ID" value="NZ_RBXO01000001.1"/>
</dbReference>
<dbReference type="Pfam" id="PF13490">
    <property type="entry name" value="zf-HC2"/>
    <property type="match status" value="1"/>
</dbReference>